<dbReference type="Proteomes" id="UP000020681">
    <property type="component" value="Unassembled WGS sequence"/>
</dbReference>
<name>A0ABN0R065_MYCUL</name>
<dbReference type="GO" id="GO:0003678">
    <property type="term" value="F:DNA helicase activity"/>
    <property type="evidence" value="ECO:0007669"/>
    <property type="project" value="UniProtKB-EC"/>
</dbReference>
<evidence type="ECO:0000313" key="3">
    <source>
        <dbReference type="Proteomes" id="UP000020681"/>
    </source>
</evidence>
<keyword evidence="2" id="KW-0067">ATP-binding</keyword>
<feature type="compositionally biased region" description="Low complexity" evidence="1">
    <location>
        <begin position="52"/>
        <end position="73"/>
    </location>
</feature>
<proteinExistence type="predicted"/>
<keyword evidence="3" id="KW-1185">Reference proteome</keyword>
<gene>
    <name evidence="2" type="primary">recG</name>
    <name evidence="2" type="ORF">I551_3128</name>
</gene>
<evidence type="ECO:0000256" key="1">
    <source>
        <dbReference type="SAM" id="MobiDB-lite"/>
    </source>
</evidence>
<keyword evidence="2" id="KW-0378">Hydrolase</keyword>
<organism evidence="2 3">
    <name type="scientific">Mycobacterium ulcerans str. Harvey</name>
    <dbReference type="NCBI Taxonomy" id="1299332"/>
    <lineage>
        <taxon>Bacteria</taxon>
        <taxon>Bacillati</taxon>
        <taxon>Actinomycetota</taxon>
        <taxon>Actinomycetes</taxon>
        <taxon>Mycobacteriales</taxon>
        <taxon>Mycobacteriaceae</taxon>
        <taxon>Mycobacterium</taxon>
        <taxon>Mycobacterium ulcerans group</taxon>
    </lineage>
</organism>
<keyword evidence="2" id="KW-0347">Helicase</keyword>
<dbReference type="EC" id="3.6.4.12" evidence="2"/>
<sequence length="73" mass="7917">MVALSDRLDFVLGAKAAEALDEEFGIRTVDDLLRHYPRSYVEGGNAAAPTMSSPKWGSTSPSSMSSPKPSRFR</sequence>
<protein>
    <submittedName>
        <fullName evidence="2">ATP-dependent DNA helicase recG domain protein</fullName>
        <ecNumber evidence="2">3.6.4.12</ecNumber>
    </submittedName>
</protein>
<evidence type="ECO:0000313" key="2">
    <source>
        <dbReference type="EMBL" id="EUA90396.1"/>
    </source>
</evidence>
<dbReference type="GO" id="GO:0016787">
    <property type="term" value="F:hydrolase activity"/>
    <property type="evidence" value="ECO:0007669"/>
    <property type="project" value="UniProtKB-KW"/>
</dbReference>
<reference evidence="2 3" key="1">
    <citation type="submission" date="2014-01" db="EMBL/GenBank/DDBJ databases">
        <authorList>
            <person name="Dobos K."/>
            <person name="Lenaerts A."/>
            <person name="Ordway D."/>
            <person name="DeGroote M.A."/>
            <person name="Parker T."/>
            <person name="Sizemore C."/>
            <person name="Tallon L.J."/>
            <person name="Sadzewicz L.K."/>
            <person name="Sengamalay N."/>
            <person name="Fraser C.M."/>
            <person name="Hine E."/>
            <person name="Shefchek K.A."/>
            <person name="Das S.P."/>
            <person name="Tettelin H."/>
        </authorList>
    </citation>
    <scope>NUCLEOTIDE SEQUENCE [LARGE SCALE GENOMIC DNA]</scope>
    <source>
        <strain evidence="2 3">Harvey</strain>
    </source>
</reference>
<accession>A0ABN0R065</accession>
<keyword evidence="2" id="KW-0547">Nucleotide-binding</keyword>
<comment type="caution">
    <text evidence="2">The sequence shown here is derived from an EMBL/GenBank/DDBJ whole genome shotgun (WGS) entry which is preliminary data.</text>
</comment>
<feature type="region of interest" description="Disordered" evidence="1">
    <location>
        <begin position="43"/>
        <end position="73"/>
    </location>
</feature>
<dbReference type="EMBL" id="JAOL01000105">
    <property type="protein sequence ID" value="EUA90396.1"/>
    <property type="molecule type" value="Genomic_DNA"/>
</dbReference>